<dbReference type="OrthoDB" id="851615at2759"/>
<evidence type="ECO:0000256" key="1">
    <source>
        <dbReference type="SAM" id="MobiDB-lite"/>
    </source>
</evidence>
<name>A0A067JYQ6_JATCU</name>
<feature type="compositionally biased region" description="Basic and acidic residues" evidence="1">
    <location>
        <begin position="55"/>
        <end position="68"/>
    </location>
</feature>
<feature type="region of interest" description="Disordered" evidence="1">
    <location>
        <begin position="42"/>
        <end position="113"/>
    </location>
</feature>
<dbReference type="EMBL" id="KK914794">
    <property type="protein sequence ID" value="KDP27933.1"/>
    <property type="molecule type" value="Genomic_DNA"/>
</dbReference>
<feature type="signal peptide" evidence="2">
    <location>
        <begin position="1"/>
        <end position="23"/>
    </location>
</feature>
<feature type="chain" id="PRO_5001642366" evidence="2">
    <location>
        <begin position="24"/>
        <end position="113"/>
    </location>
</feature>
<sequence>MKILSVVIIAVFMLMLATLQSDAKVLGDQVAVTSNNRHLLSETTSLGRKGNAGVTDKDKDSILNKEETSNEGETETDGNNEENQAHGRKPQNGPETHRYFPSENNNYRPSPKN</sequence>
<keyword evidence="2" id="KW-0732">Signal</keyword>
<feature type="compositionally biased region" description="Polar residues" evidence="1">
    <location>
        <begin position="102"/>
        <end position="113"/>
    </location>
</feature>
<proteinExistence type="predicted"/>
<evidence type="ECO:0000313" key="3">
    <source>
        <dbReference type="EMBL" id="KDP27933.1"/>
    </source>
</evidence>
<dbReference type="AlphaFoldDB" id="A0A067JYQ6"/>
<dbReference type="Proteomes" id="UP000027138">
    <property type="component" value="Unassembled WGS sequence"/>
</dbReference>
<gene>
    <name evidence="3" type="ORF">JCGZ_19013</name>
</gene>
<evidence type="ECO:0000256" key="2">
    <source>
        <dbReference type="SAM" id="SignalP"/>
    </source>
</evidence>
<protein>
    <submittedName>
        <fullName evidence="3">Uncharacterized protein</fullName>
    </submittedName>
</protein>
<keyword evidence="4" id="KW-1185">Reference proteome</keyword>
<evidence type="ECO:0000313" key="4">
    <source>
        <dbReference type="Proteomes" id="UP000027138"/>
    </source>
</evidence>
<accession>A0A067JYQ6</accession>
<feature type="compositionally biased region" description="Acidic residues" evidence="1">
    <location>
        <begin position="69"/>
        <end position="80"/>
    </location>
</feature>
<organism evidence="3 4">
    <name type="scientific">Jatropha curcas</name>
    <name type="common">Barbados nut</name>
    <dbReference type="NCBI Taxonomy" id="180498"/>
    <lineage>
        <taxon>Eukaryota</taxon>
        <taxon>Viridiplantae</taxon>
        <taxon>Streptophyta</taxon>
        <taxon>Embryophyta</taxon>
        <taxon>Tracheophyta</taxon>
        <taxon>Spermatophyta</taxon>
        <taxon>Magnoliopsida</taxon>
        <taxon>eudicotyledons</taxon>
        <taxon>Gunneridae</taxon>
        <taxon>Pentapetalae</taxon>
        <taxon>rosids</taxon>
        <taxon>fabids</taxon>
        <taxon>Malpighiales</taxon>
        <taxon>Euphorbiaceae</taxon>
        <taxon>Crotonoideae</taxon>
        <taxon>Jatropheae</taxon>
        <taxon>Jatropha</taxon>
    </lineage>
</organism>
<reference evidence="3 4" key="1">
    <citation type="journal article" date="2014" name="PLoS ONE">
        <title>Global Analysis of Gene Expression Profiles in Physic Nut (Jatropha curcas L.) Seedlings Exposed to Salt Stress.</title>
        <authorList>
            <person name="Zhang L."/>
            <person name="Zhang C."/>
            <person name="Wu P."/>
            <person name="Chen Y."/>
            <person name="Li M."/>
            <person name="Jiang H."/>
            <person name="Wu G."/>
        </authorList>
    </citation>
    <scope>NUCLEOTIDE SEQUENCE [LARGE SCALE GENOMIC DNA]</scope>
    <source>
        <strain evidence="4">cv. GZQX0401</strain>
        <tissue evidence="3">Young leaves</tissue>
    </source>
</reference>